<organism evidence="1 2">
    <name type="scientific">Bifidobacterium cuniculi</name>
    <dbReference type="NCBI Taxonomy" id="1688"/>
    <lineage>
        <taxon>Bacteria</taxon>
        <taxon>Bacillati</taxon>
        <taxon>Actinomycetota</taxon>
        <taxon>Actinomycetes</taxon>
        <taxon>Bifidobacteriales</taxon>
        <taxon>Bifidobacteriaceae</taxon>
        <taxon>Bifidobacterium</taxon>
    </lineage>
</organism>
<gene>
    <name evidence="1" type="ORF">BCUN_0861</name>
</gene>
<reference evidence="1 2" key="1">
    <citation type="submission" date="2014-03" db="EMBL/GenBank/DDBJ databases">
        <title>Genomics of Bifidobacteria.</title>
        <authorList>
            <person name="Ventura M."/>
            <person name="Milani C."/>
            <person name="Lugli G.A."/>
        </authorList>
    </citation>
    <scope>NUCLEOTIDE SEQUENCE [LARGE SCALE GENOMIC DNA]</scope>
    <source>
        <strain evidence="1 2">LMG 10738</strain>
    </source>
</reference>
<proteinExistence type="predicted"/>
<sequence length="97" mass="10941">MECLTRIWLQCDNPRLAEAIRYGRRVLTAFDVHSNLEDTRVLSCMALDAYHRISGLSEEMAVGYQSAGPIRRHMAASVDRYAMPVMCHLATVAATKR</sequence>
<name>A0A087AW78_9BIFI</name>
<dbReference type="STRING" id="1688.BCUN_0861"/>
<dbReference type="Proteomes" id="UP000029067">
    <property type="component" value="Unassembled WGS sequence"/>
</dbReference>
<comment type="caution">
    <text evidence="1">The sequence shown here is derived from an EMBL/GenBank/DDBJ whole genome shotgun (WGS) entry which is preliminary data.</text>
</comment>
<keyword evidence="2" id="KW-1185">Reference proteome</keyword>
<protein>
    <submittedName>
        <fullName evidence="1">Uncharacterized protein</fullName>
    </submittedName>
</protein>
<evidence type="ECO:0000313" key="2">
    <source>
        <dbReference type="Proteomes" id="UP000029067"/>
    </source>
</evidence>
<dbReference type="AlphaFoldDB" id="A0A087AW78"/>
<evidence type="ECO:0000313" key="1">
    <source>
        <dbReference type="EMBL" id="KFI63028.1"/>
    </source>
</evidence>
<dbReference type="EMBL" id="JGYV01000010">
    <property type="protein sequence ID" value="KFI63028.1"/>
    <property type="molecule type" value="Genomic_DNA"/>
</dbReference>
<accession>A0A087AW78</accession>